<keyword evidence="10" id="KW-1185">Reference proteome</keyword>
<name>A0AA36IGN6_9DINO</name>
<organism evidence="9 10">
    <name type="scientific">Effrenium voratum</name>
    <dbReference type="NCBI Taxonomy" id="2562239"/>
    <lineage>
        <taxon>Eukaryota</taxon>
        <taxon>Sar</taxon>
        <taxon>Alveolata</taxon>
        <taxon>Dinophyceae</taxon>
        <taxon>Suessiales</taxon>
        <taxon>Symbiodiniaceae</taxon>
        <taxon>Effrenium</taxon>
    </lineage>
</organism>
<keyword evidence="7" id="KW-0665">Pyrimidine biosynthesis</keyword>
<evidence type="ECO:0000259" key="8">
    <source>
        <dbReference type="Pfam" id="PF01979"/>
    </source>
</evidence>
<evidence type="ECO:0000256" key="1">
    <source>
        <dbReference type="ARBA" id="ARBA00004880"/>
    </source>
</evidence>
<dbReference type="PANTHER" id="PTHR43137:SF1">
    <property type="entry name" value="DIHYDROOROTASE"/>
    <property type="match status" value="1"/>
</dbReference>
<dbReference type="InterPro" id="IPR002195">
    <property type="entry name" value="Dihydroorotase_CS"/>
</dbReference>
<evidence type="ECO:0000313" key="9">
    <source>
        <dbReference type="EMBL" id="CAJ1386380.1"/>
    </source>
</evidence>
<evidence type="ECO:0000256" key="7">
    <source>
        <dbReference type="ARBA" id="ARBA00022975"/>
    </source>
</evidence>
<proteinExistence type="inferred from homology"/>
<dbReference type="EC" id="3.5.2.3" evidence="3"/>
<gene>
    <name evidence="9" type="ORF">EVOR1521_LOCUS12745</name>
</gene>
<dbReference type="Pfam" id="PF01979">
    <property type="entry name" value="Amidohydro_1"/>
    <property type="match status" value="1"/>
</dbReference>
<dbReference type="InterPro" id="IPR032466">
    <property type="entry name" value="Metal_Hydrolase"/>
</dbReference>
<dbReference type="GO" id="GO:0004151">
    <property type="term" value="F:dihydroorotase activity"/>
    <property type="evidence" value="ECO:0007669"/>
    <property type="project" value="UniProtKB-EC"/>
</dbReference>
<dbReference type="AlphaFoldDB" id="A0AA36IGN6"/>
<dbReference type="PROSITE" id="PS00483">
    <property type="entry name" value="DIHYDROOROTASE_2"/>
    <property type="match status" value="1"/>
</dbReference>
<dbReference type="Gene3D" id="3.20.20.140">
    <property type="entry name" value="Metal-dependent hydrolases"/>
    <property type="match status" value="1"/>
</dbReference>
<evidence type="ECO:0000256" key="5">
    <source>
        <dbReference type="ARBA" id="ARBA00022801"/>
    </source>
</evidence>
<sequence length="550" mass="60030">MAAFELEELPTAFAKLGGHQKSGDCQVLSGGFMSAAQAAADDTSRAPDCVVEFHMDSTREPPFTVRFGAFPPKDDTSRLYSKVHSIGPDGHHRAVLLGLPSNCAHDTVGAELRAPQGMREQLPFKCSLFRRTIERGRLFGGGSKAVEEALAAILDSREPTAAAAALRCLLMVMLDAVRLWLPRPEHLSFSSLAMFAVLAAAIPWRPPAAFRAQLLRTALAAQAADQPRPYAAAAFCRVLVMPNLVPPVTTTEAALAYRARILQRLPKHVRPGDFVPLMTLYLTDKTSPAEIEKAKQSGHVYAVKLYPAGATTNSDFGVTDYELIMPALQKMEQVGLLLLVHGESTDQSVDVFEREQSFYETVMPMILGRCPKLRVVCEHITSAAAATFVEKAGPLVGATITAHHLCHNRNALFKGGINPHYYCLPILKTEPDRQKLLQCAVDNPKFFLGTDSAPHSLDKKECACGCAGCFTAHMSIELVAEAFESVGRLDALEAFVAQRGAAFYGLPQAQGTRVLTRENWKVPDNYPFGDKLVRPLRAGEEAKWKLQPKL</sequence>
<dbReference type="Proteomes" id="UP001178507">
    <property type="component" value="Unassembled WGS sequence"/>
</dbReference>
<evidence type="ECO:0000256" key="3">
    <source>
        <dbReference type="ARBA" id="ARBA00012860"/>
    </source>
</evidence>
<keyword evidence="4" id="KW-0479">Metal-binding</keyword>
<dbReference type="EMBL" id="CAUJNA010001358">
    <property type="protein sequence ID" value="CAJ1386380.1"/>
    <property type="molecule type" value="Genomic_DNA"/>
</dbReference>
<comment type="similarity">
    <text evidence="2">Belongs to the metallo-dependent hydrolases superfamily. DHOase family. Class II DHOase subfamily.</text>
</comment>
<dbReference type="GO" id="GO:0005737">
    <property type="term" value="C:cytoplasm"/>
    <property type="evidence" value="ECO:0007669"/>
    <property type="project" value="TreeGrafter"/>
</dbReference>
<protein>
    <recommendedName>
        <fullName evidence="3">dihydroorotase</fullName>
        <ecNumber evidence="3">3.5.2.3</ecNumber>
    </recommendedName>
</protein>
<evidence type="ECO:0000313" key="10">
    <source>
        <dbReference type="Proteomes" id="UP001178507"/>
    </source>
</evidence>
<dbReference type="GO" id="GO:0046872">
    <property type="term" value="F:metal ion binding"/>
    <property type="evidence" value="ECO:0007669"/>
    <property type="project" value="UniProtKB-KW"/>
</dbReference>
<dbReference type="InterPro" id="IPR006680">
    <property type="entry name" value="Amidohydro-rel"/>
</dbReference>
<comment type="pathway">
    <text evidence="1">Pyrimidine metabolism; UMP biosynthesis via de novo pathway; (S)-dihydroorotate from bicarbonate: step 3/3.</text>
</comment>
<dbReference type="InterPro" id="IPR004721">
    <property type="entry name" value="DHOdimr"/>
</dbReference>
<keyword evidence="6" id="KW-0862">Zinc</keyword>
<accession>A0AA36IGN6</accession>
<evidence type="ECO:0000256" key="2">
    <source>
        <dbReference type="ARBA" id="ARBA00005631"/>
    </source>
</evidence>
<reference evidence="9" key="1">
    <citation type="submission" date="2023-08" db="EMBL/GenBank/DDBJ databases">
        <authorList>
            <person name="Chen Y."/>
            <person name="Shah S."/>
            <person name="Dougan E. K."/>
            <person name="Thang M."/>
            <person name="Chan C."/>
        </authorList>
    </citation>
    <scope>NUCLEOTIDE SEQUENCE</scope>
</reference>
<dbReference type="SUPFAM" id="SSF51556">
    <property type="entry name" value="Metallo-dependent hydrolases"/>
    <property type="match status" value="1"/>
</dbReference>
<feature type="domain" description="Amidohydrolase-related" evidence="8">
    <location>
        <begin position="232"/>
        <end position="507"/>
    </location>
</feature>
<evidence type="ECO:0000256" key="6">
    <source>
        <dbReference type="ARBA" id="ARBA00022833"/>
    </source>
</evidence>
<evidence type="ECO:0000256" key="4">
    <source>
        <dbReference type="ARBA" id="ARBA00022723"/>
    </source>
</evidence>
<dbReference type="NCBIfam" id="TIGR00856">
    <property type="entry name" value="pyrC_dimer"/>
    <property type="match status" value="1"/>
</dbReference>
<keyword evidence="5" id="KW-0378">Hydrolase</keyword>
<dbReference type="PANTHER" id="PTHR43137">
    <property type="entry name" value="DIHYDROOROTASE"/>
    <property type="match status" value="1"/>
</dbReference>
<comment type="caution">
    <text evidence="9">The sequence shown here is derived from an EMBL/GenBank/DDBJ whole genome shotgun (WGS) entry which is preliminary data.</text>
</comment>
<dbReference type="GO" id="GO:0006221">
    <property type="term" value="P:pyrimidine nucleotide biosynthetic process"/>
    <property type="evidence" value="ECO:0007669"/>
    <property type="project" value="UniProtKB-KW"/>
</dbReference>
<dbReference type="HAMAP" id="MF_00219">
    <property type="entry name" value="PyrC_classII"/>
    <property type="match status" value="1"/>
</dbReference>
<dbReference type="GO" id="GO:0006207">
    <property type="term" value="P:'de novo' pyrimidine nucleobase biosynthetic process"/>
    <property type="evidence" value="ECO:0007669"/>
    <property type="project" value="TreeGrafter"/>
</dbReference>